<evidence type="ECO:0000256" key="1">
    <source>
        <dbReference type="SAM" id="MobiDB-lite"/>
    </source>
</evidence>
<name>A0ABV0SSM1_9TELE</name>
<comment type="caution">
    <text evidence="2">The sequence shown here is derived from an EMBL/GenBank/DDBJ whole genome shotgun (WGS) entry which is preliminary data.</text>
</comment>
<sequence length="107" mass="11248">MKSHCLECVPHLISNPQDLVDVHTILLTEFLKEGWLDAPAPLSAGGPFNPLLVAVKAAKPLDSQHAAKPLDSQHAAKPTEPQPAAAGSTESSRPHHASEEPVVGLPS</sequence>
<reference evidence="2 3" key="1">
    <citation type="submission" date="2021-06" db="EMBL/GenBank/DDBJ databases">
        <authorList>
            <person name="Palmer J.M."/>
        </authorList>
    </citation>
    <scope>NUCLEOTIDE SEQUENCE [LARGE SCALE GENOMIC DNA]</scope>
    <source>
        <strain evidence="3">if_2019</strain>
        <tissue evidence="2">Muscle</tissue>
    </source>
</reference>
<gene>
    <name evidence="2" type="ORF">ILYODFUR_038192</name>
</gene>
<evidence type="ECO:0000313" key="3">
    <source>
        <dbReference type="Proteomes" id="UP001482620"/>
    </source>
</evidence>
<proteinExistence type="predicted"/>
<protein>
    <submittedName>
        <fullName evidence="2">Uncharacterized protein</fullName>
    </submittedName>
</protein>
<accession>A0ABV0SSM1</accession>
<organism evidence="2 3">
    <name type="scientific">Ilyodon furcidens</name>
    <name type="common">goldbreast splitfin</name>
    <dbReference type="NCBI Taxonomy" id="33524"/>
    <lineage>
        <taxon>Eukaryota</taxon>
        <taxon>Metazoa</taxon>
        <taxon>Chordata</taxon>
        <taxon>Craniata</taxon>
        <taxon>Vertebrata</taxon>
        <taxon>Euteleostomi</taxon>
        <taxon>Actinopterygii</taxon>
        <taxon>Neopterygii</taxon>
        <taxon>Teleostei</taxon>
        <taxon>Neoteleostei</taxon>
        <taxon>Acanthomorphata</taxon>
        <taxon>Ovalentaria</taxon>
        <taxon>Atherinomorphae</taxon>
        <taxon>Cyprinodontiformes</taxon>
        <taxon>Goodeidae</taxon>
        <taxon>Ilyodon</taxon>
    </lineage>
</organism>
<evidence type="ECO:0000313" key="2">
    <source>
        <dbReference type="EMBL" id="MEQ2223593.1"/>
    </source>
</evidence>
<dbReference type="EMBL" id="JAHRIQ010009195">
    <property type="protein sequence ID" value="MEQ2223593.1"/>
    <property type="molecule type" value="Genomic_DNA"/>
</dbReference>
<keyword evidence="3" id="KW-1185">Reference proteome</keyword>
<feature type="region of interest" description="Disordered" evidence="1">
    <location>
        <begin position="63"/>
        <end position="107"/>
    </location>
</feature>
<dbReference type="Proteomes" id="UP001482620">
    <property type="component" value="Unassembled WGS sequence"/>
</dbReference>